<dbReference type="InterPro" id="IPR027417">
    <property type="entry name" value="P-loop_NTPase"/>
</dbReference>
<dbReference type="OrthoDB" id="423559at2759"/>
<comment type="caution">
    <text evidence="1">The sequence shown here is derived from an EMBL/GenBank/DDBJ whole genome shotgun (WGS) entry which is preliminary data.</text>
</comment>
<accession>A0A9Q3KBZ5</accession>
<keyword evidence="2" id="KW-1185">Reference proteome</keyword>
<proteinExistence type="predicted"/>
<gene>
    <name evidence="1" type="ORF">O181_118084</name>
</gene>
<reference evidence="1" key="1">
    <citation type="submission" date="2021-03" db="EMBL/GenBank/DDBJ databases">
        <title>Draft genome sequence of rust myrtle Austropuccinia psidii MF-1, a brazilian biotype.</title>
        <authorList>
            <person name="Quecine M.C."/>
            <person name="Pachon D.M.R."/>
            <person name="Bonatelli M.L."/>
            <person name="Correr F.H."/>
            <person name="Franceschini L.M."/>
            <person name="Leite T.F."/>
            <person name="Margarido G.R.A."/>
            <person name="Almeida C.A."/>
            <person name="Ferrarezi J.A."/>
            <person name="Labate C.A."/>
        </authorList>
    </citation>
    <scope>NUCLEOTIDE SEQUENCE</scope>
    <source>
        <strain evidence="1">MF-1</strain>
    </source>
</reference>
<sequence>MQTFTLRRVKANLLELPKEVQNEIGIEIYEPWKTLYFKKHEAFSALYGKQMSKAVQWDSSEVSSRLSDLRQLCNHPALIEREERGRRYTWKEGSKLVDLVSHLKEFFQNEPGLRYPKAAVSSEYKSFLDM</sequence>
<dbReference type="Gene3D" id="3.40.50.300">
    <property type="entry name" value="P-loop containing nucleotide triphosphate hydrolases"/>
    <property type="match status" value="1"/>
</dbReference>
<name>A0A9Q3KBZ5_9BASI</name>
<dbReference type="EMBL" id="AVOT02102646">
    <property type="protein sequence ID" value="MBW0578369.1"/>
    <property type="molecule type" value="Genomic_DNA"/>
</dbReference>
<dbReference type="AlphaFoldDB" id="A0A9Q3KBZ5"/>
<evidence type="ECO:0000313" key="2">
    <source>
        <dbReference type="Proteomes" id="UP000765509"/>
    </source>
</evidence>
<protein>
    <submittedName>
        <fullName evidence="1">Uncharacterized protein</fullName>
    </submittedName>
</protein>
<organism evidence="1 2">
    <name type="scientific">Austropuccinia psidii MF-1</name>
    <dbReference type="NCBI Taxonomy" id="1389203"/>
    <lineage>
        <taxon>Eukaryota</taxon>
        <taxon>Fungi</taxon>
        <taxon>Dikarya</taxon>
        <taxon>Basidiomycota</taxon>
        <taxon>Pucciniomycotina</taxon>
        <taxon>Pucciniomycetes</taxon>
        <taxon>Pucciniales</taxon>
        <taxon>Sphaerophragmiaceae</taxon>
        <taxon>Austropuccinia</taxon>
    </lineage>
</organism>
<evidence type="ECO:0000313" key="1">
    <source>
        <dbReference type="EMBL" id="MBW0578369.1"/>
    </source>
</evidence>
<dbReference type="Proteomes" id="UP000765509">
    <property type="component" value="Unassembled WGS sequence"/>
</dbReference>